<proteinExistence type="predicted"/>
<dbReference type="PANTHER" id="PTHR11008:SF35">
    <property type="entry name" value="PROTEIN TAKEOUT-LIKE PROTEIN"/>
    <property type="match status" value="1"/>
</dbReference>
<dbReference type="InterPro" id="IPR038606">
    <property type="entry name" value="To_sf"/>
</dbReference>
<accession>A0A7R8VSH4</accession>
<dbReference type="Pfam" id="PF06585">
    <property type="entry name" value="JHBP"/>
    <property type="match status" value="1"/>
</dbReference>
<protein>
    <submittedName>
        <fullName evidence="1">Uncharacterized protein</fullName>
    </submittedName>
</protein>
<dbReference type="Gene3D" id="3.15.10.30">
    <property type="entry name" value="Haemolymph juvenile hormone binding protein"/>
    <property type="match status" value="1"/>
</dbReference>
<reference evidence="1" key="1">
    <citation type="submission" date="2020-11" db="EMBL/GenBank/DDBJ databases">
        <authorList>
            <person name="Tran Van P."/>
        </authorList>
    </citation>
    <scope>NUCLEOTIDE SEQUENCE</scope>
</reference>
<name>A0A7R8VSH4_TIMDO</name>
<dbReference type="EMBL" id="OA571438">
    <property type="protein sequence ID" value="CAD7203963.1"/>
    <property type="molecule type" value="Genomic_DNA"/>
</dbReference>
<dbReference type="InterPro" id="IPR010562">
    <property type="entry name" value="Haemolymph_juvenile_hormone-bd"/>
</dbReference>
<sequence length="501" mass="55935">MYRNNLFETVAIERPPRIRHRKLHELSERRSHCYVARLLHRRVQYIVRTQPEELSSLSVIPAARFYRSALSRIIHTPPHQGLPTGQKTGEGSVAQSVRIPVSVNGAKRRRRHRQHTSLSKMLLGLSVLASVFLSARCQVLKETPDRDPNSNLSVIGCLIYCTSSALDHAATKAGLSLSLSLVLYRMVDYGEIRAEYILPCNRSDPEINTCVKRAFNHLRPYLQTGTLLQPPAVISTDRYVTSTTCGHIYRQVRYFTHLGPYLQTGTLLQPPAAISTDRTEPLPLYSSISSFVLGRLSLTLLQKTLLHRKIVEAPGIKPGTSEHETTEKVVARDIPVALSAGIPEIGVPPIEPMNIPRMAMENGNGAVRIRAVFSNMTAHGASNYTVLSLKTDLDDYRIDMGLEIPRIEALGKYDVSGNILLFPVRSRGEFTAIFQDVTAVAKLHGKEVTMDDKKYMKVEKLLVDFTLGKSRFRIRDFLNGGNVLGEFSSNAITNADDDEEL</sequence>
<gene>
    <name evidence="1" type="ORF">TDIB3V08_LOCUS10126</name>
</gene>
<dbReference type="SMART" id="SM00700">
    <property type="entry name" value="JHBP"/>
    <property type="match status" value="1"/>
</dbReference>
<organism evidence="1">
    <name type="scientific">Timema douglasi</name>
    <name type="common">Walking stick</name>
    <dbReference type="NCBI Taxonomy" id="61478"/>
    <lineage>
        <taxon>Eukaryota</taxon>
        <taxon>Metazoa</taxon>
        <taxon>Ecdysozoa</taxon>
        <taxon>Arthropoda</taxon>
        <taxon>Hexapoda</taxon>
        <taxon>Insecta</taxon>
        <taxon>Pterygota</taxon>
        <taxon>Neoptera</taxon>
        <taxon>Polyneoptera</taxon>
        <taxon>Phasmatodea</taxon>
        <taxon>Timematodea</taxon>
        <taxon>Timematoidea</taxon>
        <taxon>Timematidae</taxon>
        <taxon>Timema</taxon>
    </lineage>
</organism>
<dbReference type="GO" id="GO:0005615">
    <property type="term" value="C:extracellular space"/>
    <property type="evidence" value="ECO:0007669"/>
    <property type="project" value="TreeGrafter"/>
</dbReference>
<dbReference type="AlphaFoldDB" id="A0A7R8VSH4"/>
<evidence type="ECO:0000313" key="1">
    <source>
        <dbReference type="EMBL" id="CAD7203963.1"/>
    </source>
</evidence>
<dbReference type="PANTHER" id="PTHR11008">
    <property type="entry name" value="PROTEIN TAKEOUT-LIKE PROTEIN"/>
    <property type="match status" value="1"/>
</dbReference>